<proteinExistence type="predicted"/>
<keyword evidence="2" id="KW-1185">Reference proteome</keyword>
<dbReference type="Pfam" id="PF07277">
    <property type="entry name" value="SapC"/>
    <property type="match status" value="1"/>
</dbReference>
<evidence type="ECO:0000313" key="1">
    <source>
        <dbReference type="EMBL" id="BBP44288.1"/>
    </source>
</evidence>
<accession>A0A6F8PQI3</accession>
<dbReference type="Proteomes" id="UP000501466">
    <property type="component" value="Chromosome"/>
</dbReference>
<dbReference type="KEGG" id="tzo:THMIRHAT_20340"/>
<reference evidence="2" key="1">
    <citation type="submission" date="2019-11" db="EMBL/GenBank/DDBJ databases">
        <title>Isolation and characterization of two novel species in the genus Thiomicrorhabdus.</title>
        <authorList>
            <person name="Mochizuki J."/>
            <person name="Kojima H."/>
            <person name="Fukui M."/>
        </authorList>
    </citation>
    <scope>NUCLEOTIDE SEQUENCE [LARGE SCALE GENOMIC DNA]</scope>
    <source>
        <strain evidence="2">AkT22</strain>
    </source>
</reference>
<organism evidence="1 2">
    <name type="scientific">Thiosulfativibrio zosterae</name>
    <dbReference type="NCBI Taxonomy" id="2675053"/>
    <lineage>
        <taxon>Bacteria</taxon>
        <taxon>Pseudomonadati</taxon>
        <taxon>Pseudomonadota</taxon>
        <taxon>Gammaproteobacteria</taxon>
        <taxon>Thiotrichales</taxon>
        <taxon>Piscirickettsiaceae</taxon>
        <taxon>Thiosulfativibrio</taxon>
    </lineage>
</organism>
<evidence type="ECO:0008006" key="3">
    <source>
        <dbReference type="Google" id="ProtNLM"/>
    </source>
</evidence>
<protein>
    <recommendedName>
        <fullName evidence="3">SapC family protein</fullName>
    </recommendedName>
</protein>
<dbReference type="EMBL" id="AP021888">
    <property type="protein sequence ID" value="BBP44288.1"/>
    <property type="molecule type" value="Genomic_DNA"/>
</dbReference>
<sequence length="260" mass="29546">MATWVAVSKEKHKNAGWKKFSNYSFAQVDAVTPVLLAELMHLLPYYPLAFTQNADGQYQLVVVQSLQAGVNLFVNKAGQWMAPYVPSSYRGYPFLLIPQGDQLILCVDESSENFHAELLPGDTPFMQADELSDELQSILNFHNSRSQNQKITQELVNKLSDSQVIVPWDIQLKPSNESDKAQSVNGLFKIDELKLRELDAQVLVDLNTSGALSLAYAQLFSQIRLKDFSQRYEYFNKMHQKPMDIDLDKLFGEDDDGLKF</sequence>
<gene>
    <name evidence="1" type="ORF">THMIRHAT_20340</name>
</gene>
<dbReference type="RefSeq" id="WP_173292019.1">
    <property type="nucleotide sequence ID" value="NZ_AP021888.1"/>
</dbReference>
<name>A0A6F8PQI3_9GAMM</name>
<dbReference type="InterPro" id="IPR010836">
    <property type="entry name" value="SapC"/>
</dbReference>
<dbReference type="AlphaFoldDB" id="A0A6F8PQI3"/>
<evidence type="ECO:0000313" key="2">
    <source>
        <dbReference type="Proteomes" id="UP000501466"/>
    </source>
</evidence>